<gene>
    <name evidence="6" type="ORF">F53441_3076</name>
</gene>
<name>A0A8H4KRT8_9HYPO</name>
<feature type="region of interest" description="Disordered" evidence="4">
    <location>
        <begin position="1173"/>
        <end position="1204"/>
    </location>
</feature>
<dbReference type="EMBL" id="JAADJG010000125">
    <property type="protein sequence ID" value="KAF4454449.1"/>
    <property type="molecule type" value="Genomic_DNA"/>
</dbReference>
<keyword evidence="7" id="KW-1185">Reference proteome</keyword>
<dbReference type="GO" id="GO:0004672">
    <property type="term" value="F:protein kinase activity"/>
    <property type="evidence" value="ECO:0007669"/>
    <property type="project" value="InterPro"/>
</dbReference>
<keyword evidence="2 3" id="KW-0040">ANK repeat</keyword>
<comment type="caution">
    <text evidence="6">The sequence shown here is derived from an EMBL/GenBank/DDBJ whole genome shotgun (WGS) entry which is preliminary data.</text>
</comment>
<keyword evidence="6" id="KW-0808">Transferase</keyword>
<proteinExistence type="predicted"/>
<dbReference type="OrthoDB" id="4062651at2759"/>
<evidence type="ECO:0000259" key="5">
    <source>
        <dbReference type="PROSITE" id="PS50011"/>
    </source>
</evidence>
<dbReference type="GO" id="GO:0005524">
    <property type="term" value="F:ATP binding"/>
    <property type="evidence" value="ECO:0007669"/>
    <property type="project" value="InterPro"/>
</dbReference>
<evidence type="ECO:0000256" key="3">
    <source>
        <dbReference type="PROSITE-ProRule" id="PRU00023"/>
    </source>
</evidence>
<dbReference type="InterPro" id="IPR011009">
    <property type="entry name" value="Kinase-like_dom_sf"/>
</dbReference>
<dbReference type="InterPro" id="IPR000719">
    <property type="entry name" value="Prot_kinase_dom"/>
</dbReference>
<dbReference type="InterPro" id="IPR008271">
    <property type="entry name" value="Ser/Thr_kinase_AS"/>
</dbReference>
<feature type="repeat" description="ANK" evidence="3">
    <location>
        <begin position="543"/>
        <end position="576"/>
    </location>
</feature>
<feature type="domain" description="Protein kinase" evidence="5">
    <location>
        <begin position="73"/>
        <end position="383"/>
    </location>
</feature>
<accession>A0A8H4KRT8</accession>
<feature type="compositionally biased region" description="Polar residues" evidence="4">
    <location>
        <begin position="1173"/>
        <end position="1185"/>
    </location>
</feature>
<sequence length="1283" mass="142224">MPELSSIVRGDPRDDEPTILASIADLTLGEQESLFRERTTPDIFSFYALTVQFEIPHYDLPRGRFLSSEGSAIPRTVVLGHGISSNVSVLKVEENVGPNCPEETMAGADREGTDRMHAWLLQELRVFCHPKLRAHENICKLLFVGWDEDSVIPVLGLELATYGMNYLPTSYGSIERKANLTFDIALGLHVLHSLGLVHGDVKPGNIILCKHPSRSVVAKISDFSGVGPASTYASARFTTGTPTWQPPETILGEGSIDWQLVDTYSFGMVIATIWCPYGWIPLVEAFWILASAIACRAMIQRRNRSRDVDTTTTYNASYWEGQPIPGLLVLHPSYMRRSRPFKEKMLQTLLTVANHLKARVSAITVRDIEENFAGSEEALYDYIRAEEGRTRSQLWARPGLQILAPVALNIALSYFLGLGTTVRDEVATEWLALAAQSQEGNAQYWFCPLEESSGSRVQASVPRKLWAAYAVLAGYRSAFSSLQTLDPRLADVAGSMAQKMAWGRSEPQIVRIEPYLERIMAPIIGNHAVVDLEVQARFGCESVGERALHVASAVGDLDLVRFLVLEARADVNVTNSRNETPIFYATRANNPLIAAFLFDQGAQVDRINTEGLTIAHCLSMMDDEQAAELLPRYIERGASLLETAMDNVGDRSDRFSMGAGLPLMWAVFKNRPVLFEAIVKAHTQPQLQISPADYCALLVILCTLNHDVMLNIAASSYPTFVNNSLGIPDTRNTSQLVSRFHMIGSEEVDMDLLLEEPFRGLKPSQYTRLLLKAMDANQRLLLDRRYLHRANFSRAKERTCLFLLQQGADPTQRCEEDTPESTPLSYAVYTGDTVAFELFIEHLTALGVEILPILSNLEIFGEYNALQRAIYSDSRGIFLFLVDQYPELLDLKGEAGRGPLQSAATQEWPGYCEELLARGASVYDRSDDRSTPFTWALMRNPSLEGAKKIMEMMAVGADIDRLLGPDQETGFTAFCKVMHGITVYRMDYGLDRLEYLAQKYGRPAFIANSHTGASLMNSLLMGKPSLSDAGAIAVQAATLRYLVELFPEQLNFIDTSMRGTALHIASVLGNLACVEILLDSGADIDVETQSDTEEYGITALGLVVQRMHDPPPRAIREAGSRETATFKKNIQLIIAALKRKGAEKAGRAASMALMLRVHNALDKGDSGIHVSVPDSSDASTFQPDNEWSKRLPWEGEGPAPYEGGGDGQAMAEYVDEDGLLHVMPESSYSTLESLLGAINPRMRSRGYVEMRDLPPDHYVDSIHLNNECQYYQYNVCPTWDTST</sequence>
<dbReference type="Pfam" id="PF12796">
    <property type="entry name" value="Ank_2"/>
    <property type="match status" value="1"/>
</dbReference>
<dbReference type="PROSITE" id="PS50011">
    <property type="entry name" value="PROTEIN_KINASE_DOM"/>
    <property type="match status" value="1"/>
</dbReference>
<feature type="repeat" description="ANK" evidence="3">
    <location>
        <begin position="1057"/>
        <end position="1089"/>
    </location>
</feature>
<dbReference type="InterPro" id="IPR036770">
    <property type="entry name" value="Ankyrin_rpt-contain_sf"/>
</dbReference>
<dbReference type="Pfam" id="PF00069">
    <property type="entry name" value="Pkinase"/>
    <property type="match status" value="1"/>
</dbReference>
<dbReference type="Gene3D" id="1.25.40.20">
    <property type="entry name" value="Ankyrin repeat-containing domain"/>
    <property type="match status" value="3"/>
</dbReference>
<evidence type="ECO:0000313" key="7">
    <source>
        <dbReference type="Proteomes" id="UP000605986"/>
    </source>
</evidence>
<dbReference type="SMART" id="SM00220">
    <property type="entry name" value="S_TKc"/>
    <property type="match status" value="1"/>
</dbReference>
<dbReference type="PROSITE" id="PS50088">
    <property type="entry name" value="ANK_REPEAT"/>
    <property type="match status" value="3"/>
</dbReference>
<keyword evidence="6" id="KW-0418">Kinase</keyword>
<dbReference type="SUPFAM" id="SSF56112">
    <property type="entry name" value="Protein kinase-like (PK-like)"/>
    <property type="match status" value="1"/>
</dbReference>
<evidence type="ECO:0000256" key="4">
    <source>
        <dbReference type="SAM" id="MobiDB-lite"/>
    </source>
</evidence>
<dbReference type="Pfam" id="PF00023">
    <property type="entry name" value="Ank"/>
    <property type="match status" value="1"/>
</dbReference>
<dbReference type="SMART" id="SM00248">
    <property type="entry name" value="ANK"/>
    <property type="match status" value="6"/>
</dbReference>
<evidence type="ECO:0000256" key="2">
    <source>
        <dbReference type="ARBA" id="ARBA00023043"/>
    </source>
</evidence>
<dbReference type="SUPFAM" id="SSF48403">
    <property type="entry name" value="Ankyrin repeat"/>
    <property type="match status" value="1"/>
</dbReference>
<dbReference type="PROSITE" id="PS00108">
    <property type="entry name" value="PROTEIN_KINASE_ST"/>
    <property type="match status" value="1"/>
</dbReference>
<evidence type="ECO:0000313" key="6">
    <source>
        <dbReference type="EMBL" id="KAF4454449.1"/>
    </source>
</evidence>
<dbReference type="PROSITE" id="PS50297">
    <property type="entry name" value="ANK_REP_REGION"/>
    <property type="match status" value="1"/>
</dbReference>
<reference evidence="6" key="1">
    <citation type="submission" date="2020-01" db="EMBL/GenBank/DDBJ databases">
        <title>Identification and distribution of gene clusters putatively required for synthesis of sphingolipid metabolism inhibitors in phylogenetically diverse species of the filamentous fungus Fusarium.</title>
        <authorList>
            <person name="Kim H.-S."/>
            <person name="Busman M."/>
            <person name="Brown D.W."/>
            <person name="Divon H."/>
            <person name="Uhlig S."/>
            <person name="Proctor R.H."/>
        </authorList>
    </citation>
    <scope>NUCLEOTIDE SEQUENCE</scope>
    <source>
        <strain evidence="6">NRRL 53441</strain>
    </source>
</reference>
<dbReference type="PANTHER" id="PTHR24198">
    <property type="entry name" value="ANKYRIN REPEAT AND PROTEIN KINASE DOMAIN-CONTAINING PROTEIN"/>
    <property type="match status" value="1"/>
</dbReference>
<dbReference type="Proteomes" id="UP000605986">
    <property type="component" value="Unassembled WGS sequence"/>
</dbReference>
<dbReference type="InterPro" id="IPR002110">
    <property type="entry name" value="Ankyrin_rpt"/>
</dbReference>
<organism evidence="6 7">
    <name type="scientific">Fusarium austroafricanum</name>
    <dbReference type="NCBI Taxonomy" id="2364996"/>
    <lineage>
        <taxon>Eukaryota</taxon>
        <taxon>Fungi</taxon>
        <taxon>Dikarya</taxon>
        <taxon>Ascomycota</taxon>
        <taxon>Pezizomycotina</taxon>
        <taxon>Sordariomycetes</taxon>
        <taxon>Hypocreomycetidae</taxon>
        <taxon>Hypocreales</taxon>
        <taxon>Nectriaceae</taxon>
        <taxon>Fusarium</taxon>
        <taxon>Fusarium concolor species complex</taxon>
    </lineage>
</organism>
<dbReference type="Gene3D" id="1.10.510.10">
    <property type="entry name" value="Transferase(Phosphotransferase) domain 1"/>
    <property type="match status" value="1"/>
</dbReference>
<evidence type="ECO:0000256" key="1">
    <source>
        <dbReference type="ARBA" id="ARBA00022737"/>
    </source>
</evidence>
<dbReference type="PANTHER" id="PTHR24198:SF165">
    <property type="entry name" value="ANKYRIN REPEAT-CONTAINING PROTEIN-RELATED"/>
    <property type="match status" value="1"/>
</dbReference>
<keyword evidence="1" id="KW-0677">Repeat</keyword>
<feature type="repeat" description="ANK" evidence="3">
    <location>
        <begin position="577"/>
        <end position="609"/>
    </location>
</feature>
<protein>
    <submittedName>
        <fullName evidence="6">Serine threonine protein kinase</fullName>
    </submittedName>
</protein>